<proteinExistence type="inferred from homology"/>
<evidence type="ECO:0000313" key="6">
    <source>
        <dbReference type="Proteomes" id="UP000887565"/>
    </source>
</evidence>
<comment type="similarity">
    <text evidence="1">Belongs to the protein kinase superfamily.</text>
</comment>
<dbReference type="Proteomes" id="UP000887565">
    <property type="component" value="Unplaced"/>
</dbReference>
<dbReference type="WBParaSite" id="nRc.2.0.1.t28932-RA">
    <property type="protein sequence ID" value="nRc.2.0.1.t28932-RA"/>
    <property type="gene ID" value="nRc.2.0.1.g28932"/>
</dbReference>
<evidence type="ECO:0000259" key="5">
    <source>
        <dbReference type="PROSITE" id="PS50011"/>
    </source>
</evidence>
<feature type="domain" description="Protein kinase" evidence="5">
    <location>
        <begin position="1"/>
        <end position="113"/>
    </location>
</feature>
<name>A0A915JSX0_ROMCU</name>
<sequence length="113" mass="13445">TDSLVYIVTEEAISLKDYLHQTLQQNPLRESWLCWGLYQIVTGLQFLNESAKSVYNNLKLSSIFVNNAGDWKIFRLENCRTYDEIITQENFVNSRDKYSLPDDRMDNFKKRPW</sequence>
<reference evidence="7" key="1">
    <citation type="submission" date="2022-11" db="UniProtKB">
        <authorList>
            <consortium name="WormBaseParasite"/>
        </authorList>
    </citation>
    <scope>IDENTIFICATION</scope>
</reference>
<dbReference type="GO" id="GO:0006409">
    <property type="term" value="P:tRNA export from nucleus"/>
    <property type="evidence" value="ECO:0007669"/>
    <property type="project" value="TreeGrafter"/>
</dbReference>
<dbReference type="InterPro" id="IPR011009">
    <property type="entry name" value="Kinase-like_dom_sf"/>
</dbReference>
<dbReference type="Gene3D" id="1.10.510.10">
    <property type="entry name" value="Transferase(Phosphotransferase) domain 1"/>
    <property type="match status" value="1"/>
</dbReference>
<comment type="function">
    <text evidence="4">Regulates COPI-mediated retrograde protein traffic at the interface between the Golgi apparatus and the endoplasmic reticulum. Involved in the maintenance of the Golgi apparatus morphology.</text>
</comment>
<evidence type="ECO:0000256" key="4">
    <source>
        <dbReference type="ARBA" id="ARBA00056114"/>
    </source>
</evidence>
<dbReference type="GO" id="GO:0004672">
    <property type="term" value="F:protein kinase activity"/>
    <property type="evidence" value="ECO:0007669"/>
    <property type="project" value="InterPro"/>
</dbReference>
<dbReference type="AlphaFoldDB" id="A0A915JSX0"/>
<dbReference type="PANTHER" id="PTHR12984:SF3">
    <property type="entry name" value="N-TERMINAL KINASE-LIKE PROTEIN"/>
    <property type="match status" value="1"/>
</dbReference>
<organism evidence="6 7">
    <name type="scientific">Romanomermis culicivorax</name>
    <name type="common">Nematode worm</name>
    <dbReference type="NCBI Taxonomy" id="13658"/>
    <lineage>
        <taxon>Eukaryota</taxon>
        <taxon>Metazoa</taxon>
        <taxon>Ecdysozoa</taxon>
        <taxon>Nematoda</taxon>
        <taxon>Enoplea</taxon>
        <taxon>Dorylaimia</taxon>
        <taxon>Mermithida</taxon>
        <taxon>Mermithoidea</taxon>
        <taxon>Mermithidae</taxon>
        <taxon>Romanomermis</taxon>
    </lineage>
</organism>
<protein>
    <recommendedName>
        <fullName evidence="2">N-terminal kinase-like protein</fullName>
    </recommendedName>
    <alternativeName>
        <fullName evidence="3">SCY1-like protein 1</fullName>
    </alternativeName>
</protein>
<evidence type="ECO:0000256" key="1">
    <source>
        <dbReference type="ARBA" id="ARBA00038349"/>
    </source>
</evidence>
<evidence type="ECO:0000313" key="7">
    <source>
        <dbReference type="WBParaSite" id="nRc.2.0.1.t28932-RA"/>
    </source>
</evidence>
<evidence type="ECO:0000256" key="2">
    <source>
        <dbReference type="ARBA" id="ARBA00040972"/>
    </source>
</evidence>
<dbReference type="InterPro" id="IPR051177">
    <property type="entry name" value="CIK-Related_Protein"/>
</dbReference>
<evidence type="ECO:0000256" key="3">
    <source>
        <dbReference type="ARBA" id="ARBA00042347"/>
    </source>
</evidence>
<dbReference type="InterPro" id="IPR000719">
    <property type="entry name" value="Prot_kinase_dom"/>
</dbReference>
<dbReference type="PROSITE" id="PS50011">
    <property type="entry name" value="PROTEIN_KINASE_DOM"/>
    <property type="match status" value="1"/>
</dbReference>
<dbReference type="SUPFAM" id="SSF56112">
    <property type="entry name" value="Protein kinase-like (PK-like)"/>
    <property type="match status" value="1"/>
</dbReference>
<accession>A0A915JSX0</accession>
<dbReference type="GO" id="GO:0005737">
    <property type="term" value="C:cytoplasm"/>
    <property type="evidence" value="ECO:0007669"/>
    <property type="project" value="TreeGrafter"/>
</dbReference>
<keyword evidence="6" id="KW-1185">Reference proteome</keyword>
<dbReference type="GO" id="GO:0005524">
    <property type="term" value="F:ATP binding"/>
    <property type="evidence" value="ECO:0007669"/>
    <property type="project" value="InterPro"/>
</dbReference>
<dbReference type="PANTHER" id="PTHR12984">
    <property type="entry name" value="SCY1-RELATED S/T PROTEIN KINASE-LIKE"/>
    <property type="match status" value="1"/>
</dbReference>